<comment type="cofactor">
    <cofactor evidence="6">
        <name>Co(2+)</name>
        <dbReference type="ChEBI" id="CHEBI:48828"/>
    </cofactor>
    <cofactor evidence="6">
        <name>Zn(2+)</name>
        <dbReference type="ChEBI" id="CHEBI:29105"/>
    </cofactor>
    <cofactor evidence="6">
        <name>Mn(2+)</name>
        <dbReference type="ChEBI" id="CHEBI:29035"/>
    </cofactor>
    <cofactor evidence="6">
        <name>Fe(2+)</name>
        <dbReference type="ChEBI" id="CHEBI:29033"/>
    </cofactor>
    <text evidence="6">Binds 2 divalent metal cations per subunit. Has a high-affinity and a low affinity metal-binding site. The true nature of the physiological cofactor is under debate. The enzyme is active with cobalt, zinc, manganese or divalent iron ions. Most likely, methionine aminopeptidases function as mononuclear Fe(2+)-metalloproteases under physiological conditions, and the catalytically relevant metal-binding site has been assigned to the histidine-containing high-affinity site.</text>
</comment>
<feature type="binding site" evidence="6">
    <location>
        <position position="234"/>
    </location>
    <ligand>
        <name>a divalent metal cation</name>
        <dbReference type="ChEBI" id="CHEBI:60240"/>
        <label>2</label>
        <note>catalytic</note>
    </ligand>
</feature>
<evidence type="ECO:0000313" key="10">
    <source>
        <dbReference type="Proteomes" id="UP000242141"/>
    </source>
</evidence>
<dbReference type="GO" id="GO:0006508">
    <property type="term" value="P:proteolysis"/>
    <property type="evidence" value="ECO:0007669"/>
    <property type="project" value="UniProtKB-KW"/>
</dbReference>
<evidence type="ECO:0000256" key="3">
    <source>
        <dbReference type="ARBA" id="ARBA00022670"/>
    </source>
</evidence>
<comment type="subunit">
    <text evidence="6">Monomer.</text>
</comment>
<evidence type="ECO:0000256" key="4">
    <source>
        <dbReference type="ARBA" id="ARBA00022723"/>
    </source>
</evidence>
<sequence length="248" mass="27641">MSKLKTIEEIKDLEIAGKIVEKVFIAVQEKLKAGITSLELDKLAYDIIIKNKATPLFLNHQGFPNTICASPNNVVVHGIPNNKKLVEGDIITIDVGAKYNKMCVDAARTFAVGNISKKDQELISLTDEALNLAIAEIKPNKTIGDIANVIETFFNKHKKYSISEQYVGHFIGEKLWEEPIFPNKGIRGTGLRLQKGMTFCIEPVIIVGKDQLFVDPFDDWTVYTKHNGKACHIEHTILVTEKGAKIII</sequence>
<dbReference type="GO" id="GO:0070006">
    <property type="term" value="F:metalloaminopeptidase activity"/>
    <property type="evidence" value="ECO:0007669"/>
    <property type="project" value="UniProtKB-UniRule"/>
</dbReference>
<dbReference type="EMBL" id="CWGI01000001">
    <property type="protein sequence ID" value="CRX36877.1"/>
    <property type="molecule type" value="Genomic_DNA"/>
</dbReference>
<dbReference type="InterPro" id="IPR001714">
    <property type="entry name" value="Pept_M24_MAP"/>
</dbReference>
<dbReference type="GO" id="GO:0046872">
    <property type="term" value="F:metal ion binding"/>
    <property type="evidence" value="ECO:0007669"/>
    <property type="project" value="UniProtKB-UniRule"/>
</dbReference>
<evidence type="ECO:0000256" key="1">
    <source>
        <dbReference type="ARBA" id="ARBA00002521"/>
    </source>
</evidence>
<keyword evidence="10" id="KW-1185">Reference proteome</keyword>
<accession>A0A0G7ZL49</accession>
<protein>
    <recommendedName>
        <fullName evidence="6 7">Methionine aminopeptidase</fullName>
        <shortName evidence="6">MAP</shortName>
        <shortName evidence="6">MetAP</shortName>
        <ecNumber evidence="6 7">3.4.11.18</ecNumber>
    </recommendedName>
    <alternativeName>
        <fullName evidence="6">Peptidase M</fullName>
    </alternativeName>
</protein>
<reference evidence="10" key="1">
    <citation type="submission" date="2015-05" db="EMBL/GenBank/DDBJ databases">
        <authorList>
            <person name="Collingro A."/>
        </authorList>
    </citation>
    <scope>NUCLEOTIDE SEQUENCE [LARGE SCALE GENOMIC DNA]</scope>
    <source>
        <strain evidence="10">Ps</strain>
    </source>
</reference>
<evidence type="ECO:0000256" key="6">
    <source>
        <dbReference type="HAMAP-Rule" id="MF_01974"/>
    </source>
</evidence>
<feature type="binding site" evidence="6">
    <location>
        <position position="94"/>
    </location>
    <ligand>
        <name>a divalent metal cation</name>
        <dbReference type="ChEBI" id="CHEBI:60240"/>
        <label>1</label>
    </ligand>
</feature>
<keyword evidence="4 6" id="KW-0479">Metal-binding</keyword>
<comment type="function">
    <text evidence="1 6">Removes the N-terminal methionine from nascent proteins. The N-terminal methionine is often cleaved when the second residue in the primary sequence is small and uncharged (Met-Ala-, Cys, Gly, Pro, Ser, Thr, or Val). Requires deformylation of the N(alpha)-formylated initiator methionine before it can be hydrolyzed.</text>
</comment>
<dbReference type="GO" id="GO:0004239">
    <property type="term" value="F:initiator methionyl aminopeptidase activity"/>
    <property type="evidence" value="ECO:0007669"/>
    <property type="project" value="UniProtKB-UniRule"/>
</dbReference>
<comment type="similarity">
    <text evidence="6">Belongs to the peptidase M24A family. Methionine aminopeptidase type 1 subfamily.</text>
</comment>
<feature type="binding site" evidence="6">
    <location>
        <position position="234"/>
    </location>
    <ligand>
        <name>a divalent metal cation</name>
        <dbReference type="ChEBI" id="CHEBI:60240"/>
        <label>1</label>
    </ligand>
</feature>
<dbReference type="Pfam" id="PF00557">
    <property type="entry name" value="Peptidase_M24"/>
    <property type="match status" value="1"/>
</dbReference>
<dbReference type="InterPro" id="IPR000994">
    <property type="entry name" value="Pept_M24"/>
</dbReference>
<gene>
    <name evidence="6" type="primary">map</name>
    <name evidence="9" type="ORF">HEPPS_00760</name>
</gene>
<evidence type="ECO:0000313" key="9">
    <source>
        <dbReference type="EMBL" id="CRX36877.1"/>
    </source>
</evidence>
<feature type="binding site" evidence="6">
    <location>
        <position position="202"/>
    </location>
    <ligand>
        <name>a divalent metal cation</name>
        <dbReference type="ChEBI" id="CHEBI:60240"/>
        <label>2</label>
        <note>catalytic</note>
    </ligand>
</feature>
<dbReference type="GO" id="GO:0005829">
    <property type="term" value="C:cytosol"/>
    <property type="evidence" value="ECO:0007669"/>
    <property type="project" value="TreeGrafter"/>
</dbReference>
<dbReference type="InterPro" id="IPR002467">
    <property type="entry name" value="Pept_M24A_MAP1"/>
</dbReference>
<feature type="domain" description="Peptidase M24" evidence="8">
    <location>
        <begin position="13"/>
        <end position="241"/>
    </location>
</feature>
<dbReference type="InterPro" id="IPR036005">
    <property type="entry name" value="Creatinase/aminopeptidase-like"/>
</dbReference>
<comment type="caution">
    <text evidence="6">Lacks conserved residue(s) required for the propagation of feature annotation.</text>
</comment>
<dbReference type="Proteomes" id="UP000242141">
    <property type="component" value="Unassembled WGS sequence"/>
</dbReference>
<feature type="binding site" evidence="6">
    <location>
        <position position="105"/>
    </location>
    <ligand>
        <name>a divalent metal cation</name>
        <dbReference type="ChEBI" id="CHEBI:60240"/>
        <label>2</label>
        <note>catalytic</note>
    </ligand>
</feature>
<dbReference type="EC" id="3.4.11.18" evidence="6 7"/>
<dbReference type="AlphaFoldDB" id="A0A0G7ZL49"/>
<evidence type="ECO:0000256" key="7">
    <source>
        <dbReference type="RuleBase" id="RU003653"/>
    </source>
</evidence>
<keyword evidence="3 6" id="KW-0645">Protease</keyword>
<feature type="binding site" evidence="6">
    <location>
        <position position="169"/>
    </location>
    <ligand>
        <name>a divalent metal cation</name>
        <dbReference type="ChEBI" id="CHEBI:60240"/>
        <label>2</label>
        <note>catalytic</note>
    </ligand>
</feature>
<feature type="binding site" evidence="6">
    <location>
        <position position="105"/>
    </location>
    <ligand>
        <name>a divalent metal cation</name>
        <dbReference type="ChEBI" id="CHEBI:60240"/>
        <label>1</label>
    </ligand>
</feature>
<dbReference type="PANTHER" id="PTHR43330:SF27">
    <property type="entry name" value="METHIONINE AMINOPEPTIDASE"/>
    <property type="match status" value="1"/>
</dbReference>
<comment type="catalytic activity">
    <reaction evidence="6 7">
        <text>Release of N-terminal amino acids, preferentially methionine, from peptides and arylamides.</text>
        <dbReference type="EC" id="3.4.11.18"/>
    </reaction>
</comment>
<dbReference type="SUPFAM" id="SSF55920">
    <property type="entry name" value="Creatinase/aminopeptidase"/>
    <property type="match status" value="1"/>
</dbReference>
<keyword evidence="5 6" id="KW-0378">Hydrolase</keyword>
<dbReference type="Gene3D" id="3.90.230.10">
    <property type="entry name" value="Creatinase/methionine aminopeptidase superfamily"/>
    <property type="match status" value="1"/>
</dbReference>
<evidence type="ECO:0000256" key="2">
    <source>
        <dbReference type="ARBA" id="ARBA00022438"/>
    </source>
</evidence>
<feature type="binding site" evidence="6">
    <location>
        <position position="77"/>
    </location>
    <ligand>
        <name>substrate</name>
    </ligand>
</feature>
<dbReference type="NCBIfam" id="TIGR00500">
    <property type="entry name" value="met_pdase_I"/>
    <property type="match status" value="1"/>
</dbReference>
<dbReference type="HAMAP" id="MF_01974">
    <property type="entry name" value="MetAP_1"/>
    <property type="match status" value="1"/>
</dbReference>
<keyword evidence="2 6" id="KW-0031">Aminopeptidase</keyword>
<evidence type="ECO:0000259" key="8">
    <source>
        <dbReference type="Pfam" id="PF00557"/>
    </source>
</evidence>
<dbReference type="PANTHER" id="PTHR43330">
    <property type="entry name" value="METHIONINE AMINOPEPTIDASE"/>
    <property type="match status" value="1"/>
</dbReference>
<evidence type="ECO:0000256" key="5">
    <source>
        <dbReference type="ARBA" id="ARBA00022801"/>
    </source>
</evidence>
<organism evidence="9 10">
    <name type="scientific">Candidatus Hepatoplasma crinochetorum</name>
    <dbReference type="NCBI Taxonomy" id="295596"/>
    <lineage>
        <taxon>Bacteria</taxon>
        <taxon>Bacillati</taxon>
        <taxon>Mycoplasmatota</taxon>
        <taxon>Mollicutes</taxon>
        <taxon>Candidatus Hepatoplasmataceae</taxon>
        <taxon>Candidatus Hepatoplasma</taxon>
    </lineage>
</organism>
<dbReference type="PRINTS" id="PR00599">
    <property type="entry name" value="MAPEPTIDASE"/>
</dbReference>
<proteinExistence type="inferred from homology"/>
<name>A0A0G7ZL49_9MOLU</name>